<feature type="compositionally biased region" description="Low complexity" evidence="5">
    <location>
        <begin position="1018"/>
        <end position="1046"/>
    </location>
</feature>
<dbReference type="GO" id="GO:0008270">
    <property type="term" value="F:zinc ion binding"/>
    <property type="evidence" value="ECO:0007669"/>
    <property type="project" value="UniProtKB-KW"/>
</dbReference>
<feature type="compositionally biased region" description="Low complexity" evidence="5">
    <location>
        <begin position="567"/>
        <end position="581"/>
    </location>
</feature>
<organism evidence="7">
    <name type="scientific">Oppiella nova</name>
    <dbReference type="NCBI Taxonomy" id="334625"/>
    <lineage>
        <taxon>Eukaryota</taxon>
        <taxon>Metazoa</taxon>
        <taxon>Ecdysozoa</taxon>
        <taxon>Arthropoda</taxon>
        <taxon>Chelicerata</taxon>
        <taxon>Arachnida</taxon>
        <taxon>Acari</taxon>
        <taxon>Acariformes</taxon>
        <taxon>Sarcoptiformes</taxon>
        <taxon>Oribatida</taxon>
        <taxon>Brachypylina</taxon>
        <taxon>Oppioidea</taxon>
        <taxon>Oppiidae</taxon>
        <taxon>Oppiella</taxon>
    </lineage>
</organism>
<protein>
    <recommendedName>
        <fullName evidence="6">SWIM-type domain-containing protein</fullName>
    </recommendedName>
</protein>
<evidence type="ECO:0000259" key="6">
    <source>
        <dbReference type="PROSITE" id="PS50966"/>
    </source>
</evidence>
<feature type="region of interest" description="Disordered" evidence="5">
    <location>
        <begin position="1144"/>
        <end position="1212"/>
    </location>
</feature>
<reference evidence="7" key="1">
    <citation type="submission" date="2020-11" db="EMBL/GenBank/DDBJ databases">
        <authorList>
            <person name="Tran Van P."/>
        </authorList>
    </citation>
    <scope>NUCLEOTIDE SEQUENCE</scope>
</reference>
<dbReference type="InterPro" id="IPR057945">
    <property type="entry name" value="TPR_ZSWIM8"/>
</dbReference>
<gene>
    <name evidence="7" type="ORF">ONB1V03_LOCUS7891</name>
</gene>
<dbReference type="EMBL" id="OC919034">
    <property type="protein sequence ID" value="CAD7650598.1"/>
    <property type="molecule type" value="Genomic_DNA"/>
</dbReference>
<feature type="compositionally biased region" description="Low complexity" evidence="5">
    <location>
        <begin position="604"/>
        <end position="615"/>
    </location>
</feature>
<dbReference type="Proteomes" id="UP000728032">
    <property type="component" value="Unassembled WGS sequence"/>
</dbReference>
<dbReference type="GO" id="GO:0031462">
    <property type="term" value="C:Cul2-RING ubiquitin ligase complex"/>
    <property type="evidence" value="ECO:0007669"/>
    <property type="project" value="TreeGrafter"/>
</dbReference>
<keyword evidence="3" id="KW-0862">Zinc</keyword>
<feature type="domain" description="SWIM-type" evidence="6">
    <location>
        <begin position="170"/>
        <end position="205"/>
    </location>
</feature>
<evidence type="ECO:0000256" key="1">
    <source>
        <dbReference type="ARBA" id="ARBA00022723"/>
    </source>
</evidence>
<dbReference type="PROSITE" id="PS50966">
    <property type="entry name" value="ZF_SWIM"/>
    <property type="match status" value="1"/>
</dbReference>
<feature type="region of interest" description="Disordered" evidence="5">
    <location>
        <begin position="1018"/>
        <end position="1116"/>
    </location>
</feature>
<feature type="compositionally biased region" description="Low complexity" evidence="5">
    <location>
        <begin position="1071"/>
        <end position="1082"/>
    </location>
</feature>
<keyword evidence="2 4" id="KW-0863">Zinc-finger</keyword>
<keyword evidence="1" id="KW-0479">Metal-binding</keyword>
<feature type="region of interest" description="Disordered" evidence="5">
    <location>
        <begin position="548"/>
        <end position="585"/>
    </location>
</feature>
<feature type="compositionally biased region" description="Polar residues" evidence="5">
    <location>
        <begin position="668"/>
        <end position="683"/>
    </location>
</feature>
<accession>A0A7R9M1M6</accession>
<feature type="region of interest" description="Disordered" evidence="5">
    <location>
        <begin position="599"/>
        <end position="620"/>
    </location>
</feature>
<evidence type="ECO:0000256" key="4">
    <source>
        <dbReference type="PROSITE-ProRule" id="PRU00325"/>
    </source>
</evidence>
<feature type="compositionally biased region" description="Basic and acidic residues" evidence="5">
    <location>
        <begin position="1086"/>
        <end position="1111"/>
    </location>
</feature>
<dbReference type="EMBL" id="CAJPVJ010004209">
    <property type="protein sequence ID" value="CAG2168401.1"/>
    <property type="molecule type" value="Genomic_DNA"/>
</dbReference>
<sequence>MFDWEDGDRFSFEDSERFEEDSLCSWMSEPESVCNNWRGWKKFNSSSIAFNYANTSNHLIPNCKHKDDNLLSLVELSAQTVACHIPFEVVEHVSPPVPEQLQLRIAFWSFPENEEDIRLYSCLANGSADEFQRGENLLKAKAVKELLQIGFHLSATVTPPQSLGISKGSYNVAVTFDRRRITSCNCTCPGPSWCSHVVSVCLFRIHQPTLVCLRAPVSESLSRLHRDQLQKFAQYLISELPQQILPTAQRLLDELLSNQLTAINTVCGAPDPTAGASAQEQTKWCLDESQLHENIRKILIKLCVPSPIVFSDVNYLSSTAPPAAAEWSSLLRPLRGREPEGMWNLLSIVREMLRRSDRNAIPLLEILTEEVLACDQIILWWFNTKVLLHAGINGHGNRSSIHSNTHASQHACSSLCDEVVVLWRLVALNPALSPNDAKLFYNQLHDWHLKTLERVLKMKSTINNGNGGNGIKKSDIDVFPGFKPAMEGCLMDWSDYPIPGITYYGIRSNRWYTPPVHASTHSGLISCQATTTDGLNAVKNLSRRGRSVEIGQTSAPSPNHLSEPKATPSSSSSLQPTPSTSKITQPMIHSPHLISSMSAKSGKLNESNRSSLSSEGFCETENETFDEPMVAIEAKLSVDENRALRTAVAVLRDSSSDSTDMIADENGSDLSAESNANPLDANSNAVNTGAAVADKSRDLNEFELYYYGSKANDSKNGNEPSLAVKLQALKSSAILKANDSDDNITVAVKKIEDPIEILFARAEALHAHGRTLEACHLAVKLAEELLSNPPNLLVDTPSPPARGKRNRRFNPVCHQVSLLASATLSKAAFLCSVLGENSDYHYLAFRVGLFGLEIARPPASTKALEVKLANQEQDLVVLLKRIPLSHKMMQIVREKAEQLRDGLLTTRGEALLPLMLASYIFDALVLSSNQNQMRSNIVNNVKIPTDERLGFEAGVAALGLKANVSEAEHPLLCEGTRRQRGELVLTLLVHYKDDQQKLHKIMDKLLDKEVHQMYRTSADSFGSNSSNSNASATTGASTPTTTPSKSCPQEVINTKETEDNESNTTSSGFASNETSSSLQSSSPTEANRDSTSRDFKIPTKTTKCDTERTDDASSPCWDEDYKAWEARFRCTNFRTNKKHSVGMASIDSSAPETTSSDNSPTVVRRSMWIRPGGPGSDSGSSGESSDSFSSSSSGDKGVRNKPRDVESPKVNAVAQRLATVCTTTDPTVVSNSRATAAGVANPPPANAGVGSTTSPSTTCCNTTPLVMNGSPLVSANATMKPIRFKGKRAYPSIPNQPSEASAHFMFELAKTVLVKAGGNSTTAVLFTQPSATQNCRGPHRSLHMCAFQIGVYALGLHNTVSPNWLSRTYSSHVSWITGQAMEIGNSAINFLIETWEGHLTPPEVASLADRASRGREPTMVRAAAELALSCLPHAHALNPNEIQRALIQCKEQSNEMLERACLAVESAAKGGGVYPEVLFEVARKWYELYEESLQERGRNALQRHSHRNNASVDASNNAVNNERQAVVVNAINPNPGLCMADQNHVMLQNDRQPQYDPIMAGAPQQANIMPVQAPSVTTQSVPLQVMPSLSCGPTGPFALPPHPNSAFPFGYYQSLAPFPQPMQPFQYISSAPTCPPYPYQFYPNPVTTTAGPLPHLRSVMTPVLFQNQPLMPSVSVAQSGPQQQQFPRPHIITIATTAGSHPQQTIHMNSVQSLSAQPHQQLQQLNQRQLGYLLSAYRVGMLAMETLARRVHDDRPQAKYAKNPSYGEDVKWLLNVAKKLGTSYLQDFCICTVNSVASPFVLHEIVLDTAQYLTHSATPGIAHPIRSHLLTPLIQKCQQMFIACTHFKMYHITSADYEEFVIIIRAARAAFQLTPGGNIQFNELLQSLRRSKSCKKDLWQHIANSLQAGI</sequence>
<dbReference type="InterPro" id="IPR048370">
    <property type="entry name" value="ZSWIM4-8_C"/>
</dbReference>
<evidence type="ECO:0000256" key="3">
    <source>
        <dbReference type="ARBA" id="ARBA00022833"/>
    </source>
</evidence>
<feature type="compositionally biased region" description="Low complexity" evidence="5">
    <location>
        <begin position="1177"/>
        <end position="1195"/>
    </location>
</feature>
<dbReference type="PANTHER" id="PTHR22619:SF1">
    <property type="entry name" value="ZINC FINGER SWIM DOMAIN-CONTAINING PROTEIN 8"/>
    <property type="match status" value="1"/>
</dbReference>
<evidence type="ECO:0000313" key="8">
    <source>
        <dbReference type="Proteomes" id="UP000728032"/>
    </source>
</evidence>
<feature type="compositionally biased region" description="Polar residues" evidence="5">
    <location>
        <begin position="550"/>
        <end position="560"/>
    </location>
</feature>
<dbReference type="OrthoDB" id="10013584at2759"/>
<dbReference type="Pfam" id="PF21055">
    <property type="entry name" value="ZSWIM4-8_C"/>
    <property type="match status" value="1"/>
</dbReference>
<feature type="compositionally biased region" description="Basic and acidic residues" evidence="5">
    <location>
        <begin position="1196"/>
        <end position="1207"/>
    </location>
</feature>
<dbReference type="PANTHER" id="PTHR22619">
    <property type="entry name" value="ZINC FINGER SWIM DOMAIN CONTAINING PROTEIN 4, 5, 6"/>
    <property type="match status" value="1"/>
</dbReference>
<evidence type="ECO:0000313" key="7">
    <source>
        <dbReference type="EMBL" id="CAD7650598.1"/>
    </source>
</evidence>
<dbReference type="InterPro" id="IPR007527">
    <property type="entry name" value="Znf_SWIM"/>
</dbReference>
<feature type="region of interest" description="Disordered" evidence="5">
    <location>
        <begin position="655"/>
        <end position="683"/>
    </location>
</feature>
<evidence type="ECO:0000256" key="5">
    <source>
        <dbReference type="SAM" id="MobiDB-lite"/>
    </source>
</evidence>
<proteinExistence type="predicted"/>
<keyword evidence="8" id="KW-1185">Reference proteome</keyword>
<dbReference type="Pfam" id="PF25572">
    <property type="entry name" value="TPR_ZSWIM8"/>
    <property type="match status" value="1"/>
</dbReference>
<evidence type="ECO:0000256" key="2">
    <source>
        <dbReference type="ARBA" id="ARBA00022771"/>
    </source>
</evidence>
<feature type="compositionally biased region" description="Polar residues" evidence="5">
    <location>
        <begin position="1146"/>
        <end position="1161"/>
    </location>
</feature>
<name>A0A7R9M1M6_9ACAR</name>